<keyword evidence="3" id="KW-0645">Protease</keyword>
<comment type="cofactor">
    <cofactor evidence="1">
        <name>Zn(2+)</name>
        <dbReference type="ChEBI" id="CHEBI:29105"/>
    </cofactor>
</comment>
<organism evidence="9 10">
    <name type="scientific">Craurococcus roseus</name>
    <dbReference type="NCBI Taxonomy" id="77585"/>
    <lineage>
        <taxon>Bacteria</taxon>
        <taxon>Pseudomonadati</taxon>
        <taxon>Pseudomonadota</taxon>
        <taxon>Alphaproteobacteria</taxon>
        <taxon>Acetobacterales</taxon>
        <taxon>Acetobacteraceae</taxon>
        <taxon>Craurococcus</taxon>
    </lineage>
</organism>
<dbReference type="PANTHER" id="PTHR11705:SF143">
    <property type="entry name" value="SLL0236 PROTEIN"/>
    <property type="match status" value="1"/>
</dbReference>
<evidence type="ECO:0000313" key="9">
    <source>
        <dbReference type="EMBL" id="GAA0569862.1"/>
    </source>
</evidence>
<dbReference type="Pfam" id="PF00246">
    <property type="entry name" value="Peptidase_M14"/>
    <property type="match status" value="1"/>
</dbReference>
<dbReference type="Pfam" id="PF13946">
    <property type="entry name" value="DUF4214"/>
    <property type="match status" value="1"/>
</dbReference>
<comment type="caution">
    <text evidence="7">Lacks conserved residue(s) required for the propagation of feature annotation.</text>
</comment>
<dbReference type="EMBL" id="BAAAFZ010000007">
    <property type="protein sequence ID" value="GAA0569862.1"/>
    <property type="molecule type" value="Genomic_DNA"/>
</dbReference>
<evidence type="ECO:0000313" key="10">
    <source>
        <dbReference type="Proteomes" id="UP001501588"/>
    </source>
</evidence>
<sequence>MTIAAAVDPDDVVQTLYLSFLGRAADPAGRDFLTRFVNLGDPAAVDALDDVFLSSQEFQDSFAARSSENYVRSVYFNLFDRNAGVDEVELWTDRLDDGGLDRADLPGAILETARESDLEAYEAKLFIADYFTDQAARGGWLPDTLTFPDLRSNDELYADLNRLDARYDTLSLEVFGQSLDGNPLHAATVGTGEAELLFVTQQHGNEPIGTEAALYLLDFLSGDTELAKALRDEVTVTVVPRVNPDGFARWEREVGGERGLTGPRLNNEGIDLNRTYDPAAPFGADEAPESVAVRELVARLEPDLLLDYHGQGNYRAEDGDLVTMSVLWPTNAGVDPAVADASKRAVAAIAESLEDSDYDLLTLYPGETNPAIARNGFALGGTPTVLVEQRFLQEMSEAARGLDLDYSALVSALTLEGFITMKGLVEAAADGSLETLDPAIAERLPERPPSIPYADVYGDDRYGAEELLIA</sequence>
<evidence type="ECO:0000256" key="4">
    <source>
        <dbReference type="ARBA" id="ARBA00022801"/>
    </source>
</evidence>
<evidence type="ECO:0000256" key="5">
    <source>
        <dbReference type="ARBA" id="ARBA00022833"/>
    </source>
</evidence>
<evidence type="ECO:0000256" key="1">
    <source>
        <dbReference type="ARBA" id="ARBA00001947"/>
    </source>
</evidence>
<evidence type="ECO:0000256" key="7">
    <source>
        <dbReference type="PROSITE-ProRule" id="PRU01379"/>
    </source>
</evidence>
<dbReference type="SMART" id="SM00631">
    <property type="entry name" value="Zn_pept"/>
    <property type="match status" value="1"/>
</dbReference>
<dbReference type="InterPro" id="IPR000834">
    <property type="entry name" value="Peptidase_M14"/>
</dbReference>
<evidence type="ECO:0000256" key="6">
    <source>
        <dbReference type="ARBA" id="ARBA00023049"/>
    </source>
</evidence>
<evidence type="ECO:0000256" key="2">
    <source>
        <dbReference type="ARBA" id="ARBA00005988"/>
    </source>
</evidence>
<name>A0ABP3PSM9_9PROT</name>
<reference evidence="10" key="1">
    <citation type="journal article" date="2019" name="Int. J. Syst. Evol. Microbiol.">
        <title>The Global Catalogue of Microorganisms (GCM) 10K type strain sequencing project: providing services to taxonomists for standard genome sequencing and annotation.</title>
        <authorList>
            <consortium name="The Broad Institute Genomics Platform"/>
            <consortium name="The Broad Institute Genome Sequencing Center for Infectious Disease"/>
            <person name="Wu L."/>
            <person name="Ma J."/>
        </authorList>
    </citation>
    <scope>NUCLEOTIDE SEQUENCE [LARGE SCALE GENOMIC DNA]</scope>
    <source>
        <strain evidence="10">JCM 9933</strain>
    </source>
</reference>
<dbReference type="Gene3D" id="3.40.630.10">
    <property type="entry name" value="Zn peptidases"/>
    <property type="match status" value="1"/>
</dbReference>
<comment type="similarity">
    <text evidence="2 7">Belongs to the peptidase M14 family.</text>
</comment>
<evidence type="ECO:0000256" key="3">
    <source>
        <dbReference type="ARBA" id="ARBA00022670"/>
    </source>
</evidence>
<keyword evidence="6" id="KW-0482">Metalloprotease</keyword>
<dbReference type="PROSITE" id="PS52035">
    <property type="entry name" value="PEPTIDASE_M14"/>
    <property type="match status" value="1"/>
</dbReference>
<gene>
    <name evidence="9" type="ORF">GCM10009416_05470</name>
</gene>
<keyword evidence="5" id="KW-0862">Zinc</keyword>
<keyword evidence="10" id="KW-1185">Reference proteome</keyword>
<comment type="caution">
    <text evidence="9">The sequence shown here is derived from an EMBL/GenBank/DDBJ whole genome shotgun (WGS) entry which is preliminary data.</text>
</comment>
<dbReference type="SUPFAM" id="SSF53187">
    <property type="entry name" value="Zn-dependent exopeptidases"/>
    <property type="match status" value="1"/>
</dbReference>
<feature type="domain" description="Peptidase M14" evidence="8">
    <location>
        <begin position="149"/>
        <end position="428"/>
    </location>
</feature>
<dbReference type="InterPro" id="IPR025282">
    <property type="entry name" value="DUF4214"/>
</dbReference>
<dbReference type="PANTHER" id="PTHR11705">
    <property type="entry name" value="PROTEASE FAMILY M14 CARBOXYPEPTIDASE A,B"/>
    <property type="match status" value="1"/>
</dbReference>
<keyword evidence="4" id="KW-0378">Hydrolase</keyword>
<proteinExistence type="inferred from homology"/>
<evidence type="ECO:0000259" key="8">
    <source>
        <dbReference type="PROSITE" id="PS52035"/>
    </source>
</evidence>
<protein>
    <recommendedName>
        <fullName evidence="8">Peptidase M14 domain-containing protein</fullName>
    </recommendedName>
</protein>
<dbReference type="Proteomes" id="UP001501588">
    <property type="component" value="Unassembled WGS sequence"/>
</dbReference>
<accession>A0ABP3PSM9</accession>
<dbReference type="RefSeq" id="WP_343893608.1">
    <property type="nucleotide sequence ID" value="NZ_BAAAFZ010000007.1"/>
</dbReference>